<feature type="domain" description="UreE urease accessory N-terminal" evidence="4">
    <location>
        <begin position="6"/>
        <end position="70"/>
    </location>
</feature>
<sequence length="162" mass="17294">MKSQAIIGDVAEPRFDGRPRHYVDVGWGDAAKHRQLATTDTGIEVQIMLPRGGFLREGAVLAESAEGIVVVRRPAEPAIVVHFDDNSGTDGARRMMLLGYLLGNQHAPIDVEGSAVYAPLLTSSEAARRMLADLGVVGDVASVAMAGNGWSRTSGSHDDHRH</sequence>
<keyword evidence="6" id="KW-1185">Reference proteome</keyword>
<dbReference type="Gene3D" id="2.60.260.20">
    <property type="entry name" value="Urease metallochaperone UreE, N-terminal domain"/>
    <property type="match status" value="1"/>
</dbReference>
<keyword evidence="2" id="KW-0533">Nickel</keyword>
<dbReference type="GO" id="GO:0006457">
    <property type="term" value="P:protein folding"/>
    <property type="evidence" value="ECO:0007669"/>
    <property type="project" value="InterPro"/>
</dbReference>
<accession>A0A6N4VKN0</accession>
<protein>
    <recommendedName>
        <fullName evidence="4">UreE urease accessory N-terminal domain-containing protein</fullName>
    </recommendedName>
</protein>
<dbReference type="EMBL" id="AP022570">
    <property type="protein sequence ID" value="BBX54157.1"/>
    <property type="molecule type" value="Genomic_DNA"/>
</dbReference>
<dbReference type="RefSeq" id="WP_163679055.1">
    <property type="nucleotide sequence ID" value="NZ_AP022570.1"/>
</dbReference>
<dbReference type="InterPro" id="IPR036118">
    <property type="entry name" value="UreE_N_sf"/>
</dbReference>
<dbReference type="SUPFAM" id="SSF69287">
    <property type="entry name" value="Urease metallochaperone UreE, N-terminal domain"/>
    <property type="match status" value="1"/>
</dbReference>
<dbReference type="Proteomes" id="UP000466785">
    <property type="component" value="Chromosome"/>
</dbReference>
<dbReference type="InterPro" id="IPR004029">
    <property type="entry name" value="UreE_N"/>
</dbReference>
<organism evidence="5 6">
    <name type="scientific">Mycolicibacterium poriferae</name>
    <dbReference type="NCBI Taxonomy" id="39694"/>
    <lineage>
        <taxon>Bacteria</taxon>
        <taxon>Bacillati</taxon>
        <taxon>Actinomycetota</taxon>
        <taxon>Actinomycetes</taxon>
        <taxon>Mycobacteriales</taxon>
        <taxon>Mycobacteriaceae</taxon>
        <taxon>Mycolicibacterium</taxon>
    </lineage>
</organism>
<dbReference type="InterPro" id="IPR012406">
    <property type="entry name" value="UreE"/>
</dbReference>
<proteinExistence type="predicted"/>
<evidence type="ECO:0000313" key="5">
    <source>
        <dbReference type="EMBL" id="BBX54157.1"/>
    </source>
</evidence>
<dbReference type="Pfam" id="PF02814">
    <property type="entry name" value="UreE_N"/>
    <property type="match status" value="1"/>
</dbReference>
<dbReference type="PIRSF" id="PIRSF036402">
    <property type="entry name" value="Ureas_acces_UreE"/>
    <property type="match status" value="1"/>
</dbReference>
<dbReference type="GO" id="GO:0005737">
    <property type="term" value="C:cytoplasm"/>
    <property type="evidence" value="ECO:0007669"/>
    <property type="project" value="InterPro"/>
</dbReference>
<evidence type="ECO:0000259" key="4">
    <source>
        <dbReference type="SMART" id="SM00988"/>
    </source>
</evidence>
<name>A0A6N4VKN0_9MYCO</name>
<dbReference type="KEGG" id="mpof:MPOR_51830"/>
<keyword evidence="1" id="KW-0963">Cytoplasm</keyword>
<evidence type="ECO:0000256" key="1">
    <source>
        <dbReference type="ARBA" id="ARBA00022490"/>
    </source>
</evidence>
<evidence type="ECO:0000256" key="2">
    <source>
        <dbReference type="ARBA" id="ARBA00022596"/>
    </source>
</evidence>
<evidence type="ECO:0000256" key="3">
    <source>
        <dbReference type="ARBA" id="ARBA00023186"/>
    </source>
</evidence>
<gene>
    <name evidence="5" type="ORF">MPOR_51830</name>
</gene>
<dbReference type="AlphaFoldDB" id="A0A6N4VKN0"/>
<dbReference type="GO" id="GO:0016151">
    <property type="term" value="F:nickel cation binding"/>
    <property type="evidence" value="ECO:0007669"/>
    <property type="project" value="InterPro"/>
</dbReference>
<dbReference type="SMART" id="SM00988">
    <property type="entry name" value="UreE_N"/>
    <property type="match status" value="1"/>
</dbReference>
<reference evidence="5 6" key="1">
    <citation type="journal article" date="2019" name="Emerg. Microbes Infect.">
        <title>Comprehensive subspecies identification of 175 nontuberculous mycobacteria species based on 7547 genomic profiles.</title>
        <authorList>
            <person name="Matsumoto Y."/>
            <person name="Kinjo T."/>
            <person name="Motooka D."/>
            <person name="Nabeya D."/>
            <person name="Jung N."/>
            <person name="Uechi K."/>
            <person name="Horii T."/>
            <person name="Iida T."/>
            <person name="Fujita J."/>
            <person name="Nakamura S."/>
        </authorList>
    </citation>
    <scope>NUCLEOTIDE SEQUENCE [LARGE SCALE GENOMIC DNA]</scope>
    <source>
        <strain evidence="5 6">JCM 12603</strain>
    </source>
</reference>
<keyword evidence="3" id="KW-0143">Chaperone</keyword>
<evidence type="ECO:0000313" key="6">
    <source>
        <dbReference type="Proteomes" id="UP000466785"/>
    </source>
</evidence>